<dbReference type="PANTHER" id="PTHR12534">
    <property type="entry name" value="30S RIBOSOMAL PROTEIN S2 PROKARYOTIC AND ORGANELLAR"/>
    <property type="match status" value="1"/>
</dbReference>
<reference evidence="6 7" key="1">
    <citation type="journal article" date="2016" name="Nat. Commun.">
        <title>Thousands of microbial genomes shed light on interconnected biogeochemical processes in an aquifer system.</title>
        <authorList>
            <person name="Anantharaman K."/>
            <person name="Brown C.T."/>
            <person name="Hug L.A."/>
            <person name="Sharon I."/>
            <person name="Castelle C.J."/>
            <person name="Probst A.J."/>
            <person name="Thomas B.C."/>
            <person name="Singh A."/>
            <person name="Wilkins M.J."/>
            <person name="Karaoz U."/>
            <person name="Brodie E.L."/>
            <person name="Williams K.H."/>
            <person name="Hubbard S.S."/>
            <person name="Banfield J.F."/>
        </authorList>
    </citation>
    <scope>NUCLEOTIDE SEQUENCE [LARGE SCALE GENOMIC DNA]</scope>
</reference>
<gene>
    <name evidence="5" type="primary">rpsB</name>
    <name evidence="6" type="ORF">A3D55_02500</name>
</gene>
<comment type="caution">
    <text evidence="6">The sequence shown here is derived from an EMBL/GenBank/DDBJ whole genome shotgun (WGS) entry which is preliminary data.</text>
</comment>
<dbReference type="Pfam" id="PF00318">
    <property type="entry name" value="Ribosomal_S2"/>
    <property type="match status" value="1"/>
</dbReference>
<evidence type="ECO:0000256" key="3">
    <source>
        <dbReference type="ARBA" id="ARBA00023274"/>
    </source>
</evidence>
<sequence length="246" mass="27365">MSDELVREMVQNGVVIGHKKSKTHPKMKPFIAGNRNELEIMNPASAWNSLEAALEFLKDTVLKGGLVLFVATAPSSKKIIREAAQEFGYPFVDTRWLGGTLTNFTMLRTRVSYFEKLKERKEKGEFAKYSKKEQLNLDKETEKLSRRLSGLVLMKKLPDAVFVVDAEAHATAVKEANLLNIPVAAIVDTNDNPSLVSYPIFGNDHSRQSVEWIMGRVKDAMRQASVKAAEARAAKEESAAAGVKQE</sequence>
<dbReference type="NCBIfam" id="TIGR01011">
    <property type="entry name" value="rpsB_bact"/>
    <property type="match status" value="1"/>
</dbReference>
<organism evidence="6 7">
    <name type="scientific">Candidatus Jorgensenbacteria bacterium RIFCSPHIGHO2_02_FULL_45_20</name>
    <dbReference type="NCBI Taxonomy" id="1798470"/>
    <lineage>
        <taxon>Bacteria</taxon>
        <taxon>Candidatus Joergenseniibacteriota</taxon>
    </lineage>
</organism>
<dbReference type="CDD" id="cd01425">
    <property type="entry name" value="RPS2"/>
    <property type="match status" value="1"/>
</dbReference>
<dbReference type="Gene3D" id="3.40.50.10490">
    <property type="entry name" value="Glucose-6-phosphate isomerase like protein, domain 1"/>
    <property type="match status" value="1"/>
</dbReference>
<dbReference type="SUPFAM" id="SSF52313">
    <property type="entry name" value="Ribosomal protein S2"/>
    <property type="match status" value="1"/>
</dbReference>
<dbReference type="Proteomes" id="UP000178825">
    <property type="component" value="Unassembled WGS sequence"/>
</dbReference>
<dbReference type="PRINTS" id="PR00395">
    <property type="entry name" value="RIBOSOMALS2"/>
</dbReference>
<comment type="similarity">
    <text evidence="1 5">Belongs to the universal ribosomal protein uS2 family.</text>
</comment>
<evidence type="ECO:0000256" key="5">
    <source>
        <dbReference type="HAMAP-Rule" id="MF_00291"/>
    </source>
</evidence>
<evidence type="ECO:0000256" key="2">
    <source>
        <dbReference type="ARBA" id="ARBA00022980"/>
    </source>
</evidence>
<dbReference type="InterPro" id="IPR023591">
    <property type="entry name" value="Ribosomal_uS2_flav_dom_sf"/>
</dbReference>
<dbReference type="GO" id="GO:0015935">
    <property type="term" value="C:small ribosomal subunit"/>
    <property type="evidence" value="ECO:0007669"/>
    <property type="project" value="InterPro"/>
</dbReference>
<dbReference type="InterPro" id="IPR001865">
    <property type="entry name" value="Ribosomal_uS2"/>
</dbReference>
<keyword evidence="2 5" id="KW-0689">Ribosomal protein</keyword>
<protein>
    <recommendedName>
        <fullName evidence="4 5">Small ribosomal subunit protein uS2</fullName>
    </recommendedName>
</protein>
<dbReference type="GO" id="GO:0003735">
    <property type="term" value="F:structural constituent of ribosome"/>
    <property type="evidence" value="ECO:0007669"/>
    <property type="project" value="InterPro"/>
</dbReference>
<dbReference type="InterPro" id="IPR005706">
    <property type="entry name" value="Ribosomal_uS2_bac/mit/plastid"/>
</dbReference>
<dbReference type="AlphaFoldDB" id="A0A1F6BPJ3"/>
<evidence type="ECO:0000313" key="7">
    <source>
        <dbReference type="Proteomes" id="UP000178825"/>
    </source>
</evidence>
<accession>A0A1F6BPJ3</accession>
<dbReference type="Gene3D" id="1.10.287.610">
    <property type="entry name" value="Helix hairpin bin"/>
    <property type="match status" value="1"/>
</dbReference>
<name>A0A1F6BPJ3_9BACT</name>
<dbReference type="STRING" id="1798470.A3D55_02500"/>
<keyword evidence="3 5" id="KW-0687">Ribonucleoprotein</keyword>
<proteinExistence type="inferred from homology"/>
<evidence type="ECO:0000256" key="4">
    <source>
        <dbReference type="ARBA" id="ARBA00035256"/>
    </source>
</evidence>
<dbReference type="GO" id="GO:0006412">
    <property type="term" value="P:translation"/>
    <property type="evidence" value="ECO:0007669"/>
    <property type="project" value="UniProtKB-UniRule"/>
</dbReference>
<evidence type="ECO:0000256" key="1">
    <source>
        <dbReference type="ARBA" id="ARBA00006242"/>
    </source>
</evidence>
<dbReference type="PANTHER" id="PTHR12534:SF0">
    <property type="entry name" value="SMALL RIBOSOMAL SUBUNIT PROTEIN US2M"/>
    <property type="match status" value="1"/>
</dbReference>
<dbReference type="EMBL" id="MFKJ01000012">
    <property type="protein sequence ID" value="OGG38849.1"/>
    <property type="molecule type" value="Genomic_DNA"/>
</dbReference>
<dbReference type="HAMAP" id="MF_00291_B">
    <property type="entry name" value="Ribosomal_uS2_B"/>
    <property type="match status" value="1"/>
</dbReference>
<evidence type="ECO:0000313" key="6">
    <source>
        <dbReference type="EMBL" id="OGG38849.1"/>
    </source>
</evidence>